<sequence length="109" mass="12776">MESSGDGKSVNPRTHRVNLGFTLEEMDMVKGWVEHVKEISRGHEDHDFNLEYWACNQYPSEPNILDFTKLRDHYRVPEEVRLIFRNKKDRPCILPEEHVAIMSDAFSCG</sequence>
<protein>
    <submittedName>
        <fullName evidence="1">Uncharacterized protein</fullName>
    </submittedName>
</protein>
<reference evidence="2" key="1">
    <citation type="submission" date="2024-07" db="EMBL/GenBank/DDBJ databases">
        <title>Two chromosome-level genome assemblies of Korean endemic species Abeliophyllum distichum and Forsythia ovata (Oleaceae).</title>
        <authorList>
            <person name="Jang H."/>
        </authorList>
    </citation>
    <scope>NUCLEOTIDE SEQUENCE [LARGE SCALE GENOMIC DNA]</scope>
</reference>
<evidence type="ECO:0000313" key="2">
    <source>
        <dbReference type="Proteomes" id="UP001604277"/>
    </source>
</evidence>
<comment type="caution">
    <text evidence="1">The sequence shown here is derived from an EMBL/GenBank/DDBJ whole genome shotgun (WGS) entry which is preliminary data.</text>
</comment>
<dbReference type="Proteomes" id="UP001604277">
    <property type="component" value="Unassembled WGS sequence"/>
</dbReference>
<accession>A0ABD1X606</accession>
<name>A0ABD1X606_9LAMI</name>
<dbReference type="AlphaFoldDB" id="A0ABD1X606"/>
<gene>
    <name evidence="1" type="ORF">Fot_02155</name>
</gene>
<dbReference type="EMBL" id="JBFOLJ010000001">
    <property type="protein sequence ID" value="KAL2557416.1"/>
    <property type="molecule type" value="Genomic_DNA"/>
</dbReference>
<organism evidence="1 2">
    <name type="scientific">Forsythia ovata</name>
    <dbReference type="NCBI Taxonomy" id="205694"/>
    <lineage>
        <taxon>Eukaryota</taxon>
        <taxon>Viridiplantae</taxon>
        <taxon>Streptophyta</taxon>
        <taxon>Embryophyta</taxon>
        <taxon>Tracheophyta</taxon>
        <taxon>Spermatophyta</taxon>
        <taxon>Magnoliopsida</taxon>
        <taxon>eudicotyledons</taxon>
        <taxon>Gunneridae</taxon>
        <taxon>Pentapetalae</taxon>
        <taxon>asterids</taxon>
        <taxon>lamiids</taxon>
        <taxon>Lamiales</taxon>
        <taxon>Oleaceae</taxon>
        <taxon>Forsythieae</taxon>
        <taxon>Forsythia</taxon>
    </lineage>
</organism>
<keyword evidence="2" id="KW-1185">Reference proteome</keyword>
<proteinExistence type="predicted"/>
<evidence type="ECO:0000313" key="1">
    <source>
        <dbReference type="EMBL" id="KAL2557416.1"/>
    </source>
</evidence>